<keyword evidence="2" id="KW-0732">Signal</keyword>
<dbReference type="AlphaFoldDB" id="A0A8J6BY14"/>
<dbReference type="Proteomes" id="UP000729402">
    <property type="component" value="Unassembled WGS sequence"/>
</dbReference>
<proteinExistence type="predicted"/>
<feature type="compositionally biased region" description="Basic and acidic residues" evidence="1">
    <location>
        <begin position="95"/>
        <end position="107"/>
    </location>
</feature>
<organism evidence="3 4">
    <name type="scientific">Zizania palustris</name>
    <name type="common">Northern wild rice</name>
    <dbReference type="NCBI Taxonomy" id="103762"/>
    <lineage>
        <taxon>Eukaryota</taxon>
        <taxon>Viridiplantae</taxon>
        <taxon>Streptophyta</taxon>
        <taxon>Embryophyta</taxon>
        <taxon>Tracheophyta</taxon>
        <taxon>Spermatophyta</taxon>
        <taxon>Magnoliopsida</taxon>
        <taxon>Liliopsida</taxon>
        <taxon>Poales</taxon>
        <taxon>Poaceae</taxon>
        <taxon>BOP clade</taxon>
        <taxon>Oryzoideae</taxon>
        <taxon>Oryzeae</taxon>
        <taxon>Zizaniinae</taxon>
        <taxon>Zizania</taxon>
    </lineage>
</organism>
<accession>A0A8J6BY14</accession>
<sequence>MGSSTRLVVVPFAVSSLFSASPGLATAGGAQYGTRVSVCSQKPKSQKGRHWRERNRSTPTWGRANTDMGKGRGLTFVVVEVPPTTCRVSSGRGLLKKEAGGEKGGNE</sequence>
<feature type="compositionally biased region" description="Basic residues" evidence="1">
    <location>
        <begin position="44"/>
        <end position="53"/>
    </location>
</feature>
<feature type="region of interest" description="Disordered" evidence="1">
    <location>
        <begin position="38"/>
        <end position="69"/>
    </location>
</feature>
<feature type="signal peptide" evidence="2">
    <location>
        <begin position="1"/>
        <end position="27"/>
    </location>
</feature>
<evidence type="ECO:0000256" key="2">
    <source>
        <dbReference type="SAM" id="SignalP"/>
    </source>
</evidence>
<evidence type="ECO:0000313" key="4">
    <source>
        <dbReference type="Proteomes" id="UP000729402"/>
    </source>
</evidence>
<evidence type="ECO:0008006" key="5">
    <source>
        <dbReference type="Google" id="ProtNLM"/>
    </source>
</evidence>
<name>A0A8J6BY14_ZIZPA</name>
<evidence type="ECO:0000313" key="3">
    <source>
        <dbReference type="EMBL" id="KAG8096881.1"/>
    </source>
</evidence>
<protein>
    <recommendedName>
        <fullName evidence="5">Secreted protein</fullName>
    </recommendedName>
</protein>
<comment type="caution">
    <text evidence="3">The sequence shown here is derived from an EMBL/GenBank/DDBJ whole genome shotgun (WGS) entry which is preliminary data.</text>
</comment>
<evidence type="ECO:0000256" key="1">
    <source>
        <dbReference type="SAM" id="MobiDB-lite"/>
    </source>
</evidence>
<gene>
    <name evidence="3" type="ORF">GUJ93_ZPchr0013g33786</name>
</gene>
<reference evidence="3" key="1">
    <citation type="journal article" date="2021" name="bioRxiv">
        <title>Whole Genome Assembly and Annotation of Northern Wild Rice, Zizania palustris L., Supports a Whole Genome Duplication in the Zizania Genus.</title>
        <authorList>
            <person name="Haas M."/>
            <person name="Kono T."/>
            <person name="Macchietto M."/>
            <person name="Millas R."/>
            <person name="McGilp L."/>
            <person name="Shao M."/>
            <person name="Duquette J."/>
            <person name="Hirsch C.N."/>
            <person name="Kimball J."/>
        </authorList>
    </citation>
    <scope>NUCLEOTIDE SEQUENCE</scope>
    <source>
        <tissue evidence="3">Fresh leaf tissue</tissue>
    </source>
</reference>
<reference evidence="3" key="2">
    <citation type="submission" date="2021-02" db="EMBL/GenBank/DDBJ databases">
        <authorList>
            <person name="Kimball J.A."/>
            <person name="Haas M.W."/>
            <person name="Macchietto M."/>
            <person name="Kono T."/>
            <person name="Duquette J."/>
            <person name="Shao M."/>
        </authorList>
    </citation>
    <scope>NUCLEOTIDE SEQUENCE</scope>
    <source>
        <tissue evidence="3">Fresh leaf tissue</tissue>
    </source>
</reference>
<feature type="region of interest" description="Disordered" evidence="1">
    <location>
        <begin position="88"/>
        <end position="107"/>
    </location>
</feature>
<dbReference type="EMBL" id="JAAALK010000079">
    <property type="protein sequence ID" value="KAG8096881.1"/>
    <property type="molecule type" value="Genomic_DNA"/>
</dbReference>
<keyword evidence="4" id="KW-1185">Reference proteome</keyword>
<feature type="chain" id="PRO_5035200737" description="Secreted protein" evidence="2">
    <location>
        <begin position="28"/>
        <end position="107"/>
    </location>
</feature>